<name>A0A1G7JVG8_9SPHI</name>
<dbReference type="InterPro" id="IPR022311">
    <property type="entry name" value="PolX-like"/>
</dbReference>
<dbReference type="AlphaFoldDB" id="A0A1G7JVG8"/>
<dbReference type="Pfam" id="PF14520">
    <property type="entry name" value="HHH_5"/>
    <property type="match status" value="1"/>
</dbReference>
<dbReference type="PANTHER" id="PTHR36928">
    <property type="entry name" value="PHOSPHATASE YCDX-RELATED"/>
    <property type="match status" value="1"/>
</dbReference>
<dbReference type="GO" id="GO:0071978">
    <property type="term" value="P:bacterial-type flagellum-dependent swarming motility"/>
    <property type="evidence" value="ECO:0007669"/>
    <property type="project" value="TreeGrafter"/>
</dbReference>
<proteinExistence type="predicted"/>
<dbReference type="Gene3D" id="3.20.20.140">
    <property type="entry name" value="Metal-dependent hydrolases"/>
    <property type="match status" value="1"/>
</dbReference>
<dbReference type="GO" id="GO:0008270">
    <property type="term" value="F:zinc ion binding"/>
    <property type="evidence" value="ECO:0007669"/>
    <property type="project" value="TreeGrafter"/>
</dbReference>
<dbReference type="InterPro" id="IPR047967">
    <property type="entry name" value="PolX_PHP"/>
</dbReference>
<dbReference type="CDD" id="cd07436">
    <property type="entry name" value="PHP_PolX"/>
    <property type="match status" value="1"/>
</dbReference>
<dbReference type="GO" id="GO:0042578">
    <property type="term" value="F:phosphoric ester hydrolase activity"/>
    <property type="evidence" value="ECO:0007669"/>
    <property type="project" value="TreeGrafter"/>
</dbReference>
<evidence type="ECO:0000313" key="3">
    <source>
        <dbReference type="Proteomes" id="UP000199072"/>
    </source>
</evidence>
<sequence length="547" mass="61705">MDNHLISRAFSLYAELLQLHGEGERLSDWLAGAAYRIRQMEKPVTDLSAAELAEQFRPEIVDIIKEGRKRQNIAALEELIQLTPAGLFDMMRIKGLGGRKLHVLWQTAKIDTIEDLLSAAKAGQLRNIPGFGAKTEANIIEAIDAMNSSAELFHYASVADLADVFVEKLQQRFDSTLVSLCGDIRRETTTVHRIEVLAAVPLAKDRLKKLMNVTEQNETETTGHTHDEVPVTIHHTDRSNFYHQLFLRTGNEAHIKKVLANAADLSSEATIYNSANLPFIIPALREDVAEWDWARNPQPLLNMDDIRGVVHNHTDWSDGVDRLENFVKACQRKGYEYVVISDHSQNAHYAGGLKPDKVLRQMEEIDKLNKKLSPFKVFKSIECDILVSGALDYDRELLSRFDLVIISVHQQLKMAEEKATARLIKAIEDPYTTILGHMTGRQLLVRTGYPVDFEKVIDACAANGVVIELNANPYRLDMDWSHIPYALEKGVMISIDPDAHSTHEIDNIRWGVSAARKGGLTKDMTWNALPLSDIEDWLNNRHLKTKS</sequence>
<organism evidence="2 3">
    <name type="scientific">Mucilaginibacter pineti</name>
    <dbReference type="NCBI Taxonomy" id="1391627"/>
    <lineage>
        <taxon>Bacteria</taxon>
        <taxon>Pseudomonadati</taxon>
        <taxon>Bacteroidota</taxon>
        <taxon>Sphingobacteriia</taxon>
        <taxon>Sphingobacteriales</taxon>
        <taxon>Sphingobacteriaceae</taxon>
        <taxon>Mucilaginibacter</taxon>
    </lineage>
</organism>
<dbReference type="InterPro" id="IPR016195">
    <property type="entry name" value="Pol/histidinol_Pase-like"/>
</dbReference>
<dbReference type="PANTHER" id="PTHR36928:SF1">
    <property type="entry name" value="PHOSPHATASE YCDX-RELATED"/>
    <property type="match status" value="1"/>
</dbReference>
<dbReference type="RefSeq" id="WP_091154364.1">
    <property type="nucleotide sequence ID" value="NZ_FNAI01000015.1"/>
</dbReference>
<reference evidence="2 3" key="1">
    <citation type="submission" date="2016-10" db="EMBL/GenBank/DDBJ databases">
        <authorList>
            <person name="de Groot N.N."/>
        </authorList>
    </citation>
    <scope>NUCLEOTIDE SEQUENCE [LARGE SCALE GENOMIC DNA]</scope>
    <source>
        <strain evidence="2 3">47C3B</strain>
    </source>
</reference>
<dbReference type="InterPro" id="IPR043519">
    <property type="entry name" value="NT_sf"/>
</dbReference>
<keyword evidence="3" id="KW-1185">Reference proteome</keyword>
<dbReference type="InterPro" id="IPR003141">
    <property type="entry name" value="Pol/His_phosphatase_N"/>
</dbReference>
<dbReference type="InterPro" id="IPR050243">
    <property type="entry name" value="PHP_phosphatase"/>
</dbReference>
<dbReference type="SMART" id="SM00481">
    <property type="entry name" value="POLIIIAc"/>
    <property type="match status" value="1"/>
</dbReference>
<feature type="domain" description="Polymerase/histidinol phosphatase N-terminal" evidence="1">
    <location>
        <begin position="308"/>
        <end position="387"/>
    </location>
</feature>
<dbReference type="GO" id="GO:0005829">
    <property type="term" value="C:cytosol"/>
    <property type="evidence" value="ECO:0007669"/>
    <property type="project" value="TreeGrafter"/>
</dbReference>
<evidence type="ECO:0000259" key="1">
    <source>
        <dbReference type="SMART" id="SM00481"/>
    </source>
</evidence>
<accession>A0A1G7JVG8</accession>
<dbReference type="Pfam" id="PF02811">
    <property type="entry name" value="PHP"/>
    <property type="match status" value="1"/>
</dbReference>
<dbReference type="Gene3D" id="1.10.150.20">
    <property type="entry name" value="5' to 3' exonuclease, C-terminal subdomain"/>
    <property type="match status" value="1"/>
</dbReference>
<dbReference type="STRING" id="1391627.SAMN05216464_115130"/>
<protein>
    <submittedName>
        <fullName evidence="2">DNA polymerase (Family 10)</fullName>
    </submittedName>
</protein>
<dbReference type="EMBL" id="FNAI01000015">
    <property type="protein sequence ID" value="SDF28928.1"/>
    <property type="molecule type" value="Genomic_DNA"/>
</dbReference>
<dbReference type="Proteomes" id="UP000199072">
    <property type="component" value="Unassembled WGS sequence"/>
</dbReference>
<dbReference type="OrthoDB" id="9808747at2"/>
<gene>
    <name evidence="2" type="ORF">SAMN05216464_115130</name>
</gene>
<dbReference type="Gene3D" id="3.30.460.10">
    <property type="entry name" value="Beta Polymerase, domain 2"/>
    <property type="match status" value="1"/>
</dbReference>
<dbReference type="SUPFAM" id="SSF89550">
    <property type="entry name" value="PHP domain-like"/>
    <property type="match status" value="1"/>
</dbReference>
<evidence type="ECO:0000313" key="2">
    <source>
        <dbReference type="EMBL" id="SDF28928.1"/>
    </source>
</evidence>
<dbReference type="PIRSF" id="PIRSF005047">
    <property type="entry name" value="UCP005047_YshC"/>
    <property type="match status" value="1"/>
</dbReference>
<dbReference type="SUPFAM" id="SSF81301">
    <property type="entry name" value="Nucleotidyltransferase"/>
    <property type="match status" value="1"/>
</dbReference>
<dbReference type="InterPro" id="IPR004013">
    <property type="entry name" value="PHP_dom"/>
</dbReference>